<evidence type="ECO:0000313" key="3">
    <source>
        <dbReference type="Proteomes" id="UP001341135"/>
    </source>
</evidence>
<name>A0ABM8IXR3_9CREN</name>
<dbReference type="EMBL" id="AP028907">
    <property type="protein sequence ID" value="BES82311.1"/>
    <property type="molecule type" value="Genomic_DNA"/>
</dbReference>
<dbReference type="Proteomes" id="UP001341135">
    <property type="component" value="Chromosome"/>
</dbReference>
<dbReference type="InterPro" id="IPR004392">
    <property type="entry name" value="Hyd_mat_HypB"/>
</dbReference>
<proteinExistence type="predicted"/>
<reference evidence="2 3" key="1">
    <citation type="submission" date="2023-09" db="EMBL/GenBank/DDBJ databases">
        <title>Pyrofollis japonicus gen. nov. sp. nov., a novel member of the family Pyrodictiaceae isolated from the Iheya North hydrothermal field.</title>
        <authorList>
            <person name="Miyazaki U."/>
            <person name="Sanari M."/>
            <person name="Tame A."/>
            <person name="Kitajima M."/>
            <person name="Okamoto A."/>
            <person name="Sawayama S."/>
            <person name="Miyazaki J."/>
            <person name="Takai K."/>
            <person name="Nakagawa S."/>
        </authorList>
    </citation>
    <scope>NUCLEOTIDE SEQUENCE [LARGE SCALE GENOMIC DNA]</scope>
    <source>
        <strain evidence="2 3">AV2</strain>
    </source>
</reference>
<dbReference type="NCBIfam" id="TIGR00073">
    <property type="entry name" value="hypB"/>
    <property type="match status" value="1"/>
</dbReference>
<evidence type="ECO:0000313" key="2">
    <source>
        <dbReference type="EMBL" id="BES82311.1"/>
    </source>
</evidence>
<dbReference type="SUPFAM" id="SSF52540">
    <property type="entry name" value="P-loop containing nucleoside triphosphate hydrolases"/>
    <property type="match status" value="1"/>
</dbReference>
<accession>A0ABM8IXR3</accession>
<dbReference type="InterPro" id="IPR027417">
    <property type="entry name" value="P-loop_NTPase"/>
</dbReference>
<protein>
    <submittedName>
        <fullName evidence="2">Hydrogenase nickel incorporation protein HypB</fullName>
    </submittedName>
</protein>
<organism evidence="2 3">
    <name type="scientific">Pyrodictium abyssi</name>
    <dbReference type="NCBI Taxonomy" id="54256"/>
    <lineage>
        <taxon>Archaea</taxon>
        <taxon>Thermoproteota</taxon>
        <taxon>Thermoprotei</taxon>
        <taxon>Desulfurococcales</taxon>
        <taxon>Pyrodictiaceae</taxon>
        <taxon>Pyrodictium</taxon>
    </lineage>
</organism>
<dbReference type="Gene3D" id="3.40.50.300">
    <property type="entry name" value="P-loop containing nucleotide triphosphate hydrolases"/>
    <property type="match status" value="1"/>
</dbReference>
<dbReference type="GeneID" id="89289886"/>
<dbReference type="PANTHER" id="PTHR30134">
    <property type="entry name" value="HYDROGENASE PROTEIN ASSEMBLY PROTEIN, NICKEL CHAPERONE"/>
    <property type="match status" value="1"/>
</dbReference>
<evidence type="ECO:0000259" key="1">
    <source>
        <dbReference type="Pfam" id="PF02492"/>
    </source>
</evidence>
<dbReference type="PIRSF" id="PIRSF005624">
    <property type="entry name" value="Ni-bind_GTPase"/>
    <property type="match status" value="1"/>
</dbReference>
<dbReference type="PANTHER" id="PTHR30134:SF1">
    <property type="entry name" value="COBW_HYPB_UREG NUCLEOTIDE-BINDING DOMAIN-CONTAINING PROTEIN"/>
    <property type="match status" value="1"/>
</dbReference>
<dbReference type="Pfam" id="PF02492">
    <property type="entry name" value="cobW"/>
    <property type="match status" value="1"/>
</dbReference>
<dbReference type="RefSeq" id="WP_338249517.1">
    <property type="nucleotide sequence ID" value="NZ_AP028907.1"/>
</dbReference>
<dbReference type="InterPro" id="IPR003495">
    <property type="entry name" value="CobW/HypB/UreG_nucleotide-bd"/>
</dbReference>
<sequence>MVEVVRFIGKNIVEENARLAEKLRRLYNEAGVKVFEFLGGPGSGKTSVIERLVERMLRDYRPDEIGYIGGDIATTLDTERIARYGVRHVQINTGGTCHLEVPHVEAAIRALGGAEALRRLKVLIIENVGNLICPFNFPLGAHARVLVADVAEGEDKFVKHPLSTRASDVIVINKVDIAGAVDVDVEKLVRDARSLNPRAPIVLVSARTGQGIEELYRVLMELAGSGG</sequence>
<feature type="domain" description="CobW/HypB/UreG nucleotide-binding" evidence="1">
    <location>
        <begin position="39"/>
        <end position="202"/>
    </location>
</feature>
<keyword evidence="3" id="KW-1185">Reference proteome</keyword>
<gene>
    <name evidence="2" type="primary">hypB</name>
    <name evidence="2" type="ORF">PABY_18780</name>
</gene>